<evidence type="ECO:0000313" key="1">
    <source>
        <dbReference type="EMBL" id="MPN25347.1"/>
    </source>
</evidence>
<reference evidence="1" key="1">
    <citation type="submission" date="2019-08" db="EMBL/GenBank/DDBJ databases">
        <authorList>
            <person name="Kucharzyk K."/>
            <person name="Murdoch R.W."/>
            <person name="Higgins S."/>
            <person name="Loffler F."/>
        </authorList>
    </citation>
    <scope>NUCLEOTIDE SEQUENCE</scope>
</reference>
<comment type="caution">
    <text evidence="1">The sequence shown here is derived from an EMBL/GenBank/DDBJ whole genome shotgun (WGS) entry which is preliminary data.</text>
</comment>
<dbReference type="AlphaFoldDB" id="A0A645GEK1"/>
<sequence>MKQILELKKCELARLAKVLTLSLEKDQLYMNLFPDDNKRKTYLNCFLK</sequence>
<accession>A0A645GEK1</accession>
<proteinExistence type="predicted"/>
<protein>
    <submittedName>
        <fullName evidence="1">Uncharacterized protein</fullName>
    </submittedName>
</protein>
<gene>
    <name evidence="1" type="ORF">SDC9_172756</name>
</gene>
<name>A0A645GEK1_9ZZZZ</name>
<dbReference type="EMBL" id="VSSQ01074499">
    <property type="protein sequence ID" value="MPN25347.1"/>
    <property type="molecule type" value="Genomic_DNA"/>
</dbReference>
<organism evidence="1">
    <name type="scientific">bioreactor metagenome</name>
    <dbReference type="NCBI Taxonomy" id="1076179"/>
    <lineage>
        <taxon>unclassified sequences</taxon>
        <taxon>metagenomes</taxon>
        <taxon>ecological metagenomes</taxon>
    </lineage>
</organism>